<dbReference type="AlphaFoldDB" id="D5UGJ6"/>
<protein>
    <submittedName>
        <fullName evidence="1">Uncharacterized protein</fullName>
    </submittedName>
</protein>
<dbReference type="EMBL" id="CP001964">
    <property type="protein sequence ID" value="ADG73179.1"/>
    <property type="molecule type" value="Genomic_DNA"/>
</dbReference>
<evidence type="ECO:0000313" key="2">
    <source>
        <dbReference type="Proteomes" id="UP000000849"/>
    </source>
</evidence>
<dbReference type="SUPFAM" id="SSF49899">
    <property type="entry name" value="Concanavalin A-like lectins/glucanases"/>
    <property type="match status" value="1"/>
</dbReference>
<dbReference type="Gene3D" id="2.60.120.560">
    <property type="entry name" value="Exo-inulinase, domain 1"/>
    <property type="match status" value="1"/>
</dbReference>
<dbReference type="STRING" id="446466.Cfla_0260"/>
<dbReference type="KEGG" id="cfl:Cfla_0260"/>
<reference evidence="1 2" key="1">
    <citation type="journal article" date="2010" name="Stand. Genomic Sci.">
        <title>Complete genome sequence of Cellulomonas flavigena type strain (134).</title>
        <authorList>
            <person name="Abt B."/>
            <person name="Foster B."/>
            <person name="Lapidus A."/>
            <person name="Clum A."/>
            <person name="Sun H."/>
            <person name="Pukall R."/>
            <person name="Lucas S."/>
            <person name="Glavina Del Rio T."/>
            <person name="Nolan M."/>
            <person name="Tice H."/>
            <person name="Cheng J.F."/>
            <person name="Pitluck S."/>
            <person name="Liolios K."/>
            <person name="Ivanova N."/>
            <person name="Mavromatis K."/>
            <person name="Ovchinnikova G."/>
            <person name="Pati A."/>
            <person name="Goodwin L."/>
            <person name="Chen A."/>
            <person name="Palaniappan K."/>
            <person name="Land M."/>
            <person name="Hauser L."/>
            <person name="Chang Y.J."/>
            <person name="Jeffries C.D."/>
            <person name="Rohde M."/>
            <person name="Goker M."/>
            <person name="Woyke T."/>
            <person name="Bristow J."/>
            <person name="Eisen J.A."/>
            <person name="Markowitz V."/>
            <person name="Hugenholtz P."/>
            <person name="Kyrpides N.C."/>
            <person name="Klenk H.P."/>
        </authorList>
    </citation>
    <scope>NUCLEOTIDE SEQUENCE [LARGE SCALE GENOMIC DNA]</scope>
    <source>
        <strain evidence="2">ATCC 482 / DSM 20109 / BCRC 11376 / JCM 18109 / NBRC 3775 / NCIMB 8073 / NRS 134</strain>
    </source>
</reference>
<dbReference type="InterPro" id="IPR013320">
    <property type="entry name" value="ConA-like_dom_sf"/>
</dbReference>
<dbReference type="HOGENOM" id="CLU_1238372_0_0_11"/>
<sequence>MAPPVGGPDVRAAVVLLPAPAWAGDLQPEEFEDAALQPWQVIGWGEDGASAKVRDGTLTVDPETLVMLREEATPSEWTGSANRLTGFDVEFRMRLGGDAQGGCTGENGTPPTLLWVGDTTDLLQIGFSATELCLLYPYGEGHVVTLDALRWHRYALEVRGQHVRLLVDGRAVLDEILRQTGGGTVGLGLETYRGTSTWDYVRYDTAPGRACTIRGTDGLAHSG</sequence>
<name>D5UGJ6_CELFN</name>
<keyword evidence="2" id="KW-1185">Reference proteome</keyword>
<evidence type="ECO:0000313" key="1">
    <source>
        <dbReference type="EMBL" id="ADG73179.1"/>
    </source>
</evidence>
<dbReference type="OrthoDB" id="4816833at2"/>
<gene>
    <name evidence="1" type="ordered locus">Cfla_0260</name>
</gene>
<dbReference type="RefSeq" id="WP_013115513.1">
    <property type="nucleotide sequence ID" value="NC_014151.1"/>
</dbReference>
<proteinExistence type="predicted"/>
<organism evidence="1 2">
    <name type="scientific">Cellulomonas flavigena (strain ATCC 482 / DSM 20109 / BCRC 11376 / JCM 18109 / NBRC 3775 / NCIMB 8073 / NRS 134)</name>
    <dbReference type="NCBI Taxonomy" id="446466"/>
    <lineage>
        <taxon>Bacteria</taxon>
        <taxon>Bacillati</taxon>
        <taxon>Actinomycetota</taxon>
        <taxon>Actinomycetes</taxon>
        <taxon>Micrococcales</taxon>
        <taxon>Cellulomonadaceae</taxon>
        <taxon>Cellulomonas</taxon>
    </lineage>
</organism>
<dbReference type="Proteomes" id="UP000000849">
    <property type="component" value="Chromosome"/>
</dbReference>
<accession>D5UGJ6</accession>